<feature type="domain" description="GHMP kinase C-terminal" evidence="12">
    <location>
        <begin position="296"/>
        <end position="372"/>
    </location>
</feature>
<dbReference type="GO" id="GO:0046872">
    <property type="term" value="F:metal ion binding"/>
    <property type="evidence" value="ECO:0007669"/>
    <property type="project" value="UniProtKB-KW"/>
</dbReference>
<protein>
    <recommendedName>
        <fullName evidence="10">Galactokinase</fullName>
        <ecNumber evidence="10">2.7.1.6</ecNumber>
    </recommendedName>
</protein>
<dbReference type="AlphaFoldDB" id="E3IY02"/>
<keyword evidence="8" id="KW-0299">Galactose metabolism</keyword>
<dbReference type="InterPro" id="IPR006206">
    <property type="entry name" value="Mevalonate/galactokinase"/>
</dbReference>
<evidence type="ECO:0000313" key="14">
    <source>
        <dbReference type="EMBL" id="ADP81457.1"/>
    </source>
</evidence>
<dbReference type="InterPro" id="IPR019539">
    <property type="entry name" value="GalKase_N"/>
</dbReference>
<reference evidence="14 15" key="1">
    <citation type="submission" date="2010-10" db="EMBL/GenBank/DDBJ databases">
        <title>Complete sequence of Frankia sp. EuI1c.</title>
        <authorList>
            <consortium name="US DOE Joint Genome Institute"/>
            <person name="Lucas S."/>
            <person name="Copeland A."/>
            <person name="Lapidus A."/>
            <person name="Cheng J.-F."/>
            <person name="Bruce D."/>
            <person name="Goodwin L."/>
            <person name="Pitluck S."/>
            <person name="Chertkov O."/>
            <person name="Detter J.C."/>
            <person name="Han C."/>
            <person name="Tapia R."/>
            <person name="Land M."/>
            <person name="Hauser L."/>
            <person name="Jeffries C."/>
            <person name="Kyrpides N."/>
            <person name="Ivanova N."/>
            <person name="Mikhailova N."/>
            <person name="Beauchemin N."/>
            <person name="Sen A."/>
            <person name="Sur S.A."/>
            <person name="Gtari M."/>
            <person name="Wall L."/>
            <person name="Tisa L."/>
            <person name="Woyke T."/>
        </authorList>
    </citation>
    <scope>NUCLEOTIDE SEQUENCE [LARGE SCALE GENOMIC DNA]</scope>
    <source>
        <strain evidence="15">DSM 45817 / CECT 9037 / EuI1c</strain>
    </source>
</reference>
<name>E3IY02_PSEI1</name>
<dbReference type="EC" id="2.7.1.6" evidence="10"/>
<keyword evidence="4" id="KW-0547">Nucleotide-binding</keyword>
<dbReference type="SUPFAM" id="SSF54211">
    <property type="entry name" value="Ribosomal protein S5 domain 2-like"/>
    <property type="match status" value="1"/>
</dbReference>
<dbReference type="PIRSF" id="PIRSF000530">
    <property type="entry name" value="Galactokinase"/>
    <property type="match status" value="1"/>
</dbReference>
<dbReference type="Proteomes" id="UP000002484">
    <property type="component" value="Chromosome"/>
</dbReference>
<evidence type="ECO:0000256" key="3">
    <source>
        <dbReference type="ARBA" id="ARBA00022723"/>
    </source>
</evidence>
<evidence type="ECO:0000256" key="8">
    <source>
        <dbReference type="ARBA" id="ARBA00023144"/>
    </source>
</evidence>
<dbReference type="RefSeq" id="WP_013424575.1">
    <property type="nucleotide sequence ID" value="NC_014666.1"/>
</dbReference>
<evidence type="ECO:0000256" key="10">
    <source>
        <dbReference type="NCBIfam" id="TIGR00131"/>
    </source>
</evidence>
<dbReference type="PANTHER" id="PTHR10457:SF7">
    <property type="entry name" value="GALACTOKINASE-RELATED"/>
    <property type="match status" value="1"/>
</dbReference>
<dbReference type="GO" id="GO:0004335">
    <property type="term" value="F:galactokinase activity"/>
    <property type="evidence" value="ECO:0007669"/>
    <property type="project" value="UniProtKB-UniRule"/>
</dbReference>
<dbReference type="GO" id="GO:0006012">
    <property type="term" value="P:galactose metabolic process"/>
    <property type="evidence" value="ECO:0007669"/>
    <property type="project" value="UniProtKB-UniRule"/>
</dbReference>
<dbReference type="SUPFAM" id="SSF55060">
    <property type="entry name" value="GHMP Kinase, C-terminal domain"/>
    <property type="match status" value="1"/>
</dbReference>
<evidence type="ECO:0000256" key="9">
    <source>
        <dbReference type="ARBA" id="ARBA00023277"/>
    </source>
</evidence>
<proteinExistence type="inferred from homology"/>
<keyword evidence="15" id="KW-1185">Reference proteome</keyword>
<keyword evidence="5 14" id="KW-0418">Kinase</keyword>
<dbReference type="GO" id="GO:0005829">
    <property type="term" value="C:cytosol"/>
    <property type="evidence" value="ECO:0007669"/>
    <property type="project" value="TreeGrafter"/>
</dbReference>
<dbReference type="Gene3D" id="3.30.70.890">
    <property type="entry name" value="GHMP kinase, C-terminal domain"/>
    <property type="match status" value="1"/>
</dbReference>
<dbReference type="NCBIfam" id="TIGR00131">
    <property type="entry name" value="gal_kin"/>
    <property type="match status" value="1"/>
</dbReference>
<keyword evidence="9" id="KW-0119">Carbohydrate metabolism</keyword>
<dbReference type="Gene3D" id="3.30.230.10">
    <property type="match status" value="1"/>
</dbReference>
<dbReference type="STRING" id="298654.FraEuI1c_3448"/>
<evidence type="ECO:0000256" key="7">
    <source>
        <dbReference type="ARBA" id="ARBA00022842"/>
    </source>
</evidence>
<keyword evidence="7" id="KW-0460">Magnesium</keyword>
<dbReference type="EMBL" id="CP002299">
    <property type="protein sequence ID" value="ADP81457.1"/>
    <property type="molecule type" value="Genomic_DNA"/>
</dbReference>
<comment type="similarity">
    <text evidence="1">Belongs to the GHMP kinase family. GalK subfamily.</text>
</comment>
<dbReference type="InterPro" id="IPR000705">
    <property type="entry name" value="Galactokinase"/>
</dbReference>
<evidence type="ECO:0000256" key="2">
    <source>
        <dbReference type="ARBA" id="ARBA00022679"/>
    </source>
</evidence>
<dbReference type="FunFam" id="3.30.70.890:FF:000001">
    <property type="entry name" value="Galactokinase"/>
    <property type="match status" value="1"/>
</dbReference>
<feature type="domain" description="Galactokinase N-terminal" evidence="13">
    <location>
        <begin position="15"/>
        <end position="63"/>
    </location>
</feature>
<evidence type="ECO:0000313" key="15">
    <source>
        <dbReference type="Proteomes" id="UP000002484"/>
    </source>
</evidence>
<evidence type="ECO:0000256" key="5">
    <source>
        <dbReference type="ARBA" id="ARBA00022777"/>
    </source>
</evidence>
<keyword evidence="3" id="KW-0479">Metal-binding</keyword>
<evidence type="ECO:0000259" key="11">
    <source>
        <dbReference type="Pfam" id="PF00288"/>
    </source>
</evidence>
<dbReference type="PRINTS" id="PR00959">
    <property type="entry name" value="MEVGALKINASE"/>
</dbReference>
<dbReference type="eggNOG" id="COG0153">
    <property type="taxonomic scope" value="Bacteria"/>
</dbReference>
<dbReference type="OrthoDB" id="250531at2"/>
<keyword evidence="6" id="KW-0067">ATP-binding</keyword>
<evidence type="ECO:0000256" key="4">
    <source>
        <dbReference type="ARBA" id="ARBA00022741"/>
    </source>
</evidence>
<dbReference type="InParanoid" id="E3IY02"/>
<dbReference type="InterPro" id="IPR006203">
    <property type="entry name" value="GHMP_knse_ATP-bd_CS"/>
</dbReference>
<gene>
    <name evidence="14" type="ordered locus">FraEuI1c_3448</name>
</gene>
<dbReference type="Pfam" id="PF10509">
    <property type="entry name" value="GalKase_gal_bdg"/>
    <property type="match status" value="1"/>
</dbReference>
<sequence>MTAEAPDAARRAVAAFVETFGAAPRYLVRSPGRVNLIGEHTDYNDGLCLPLAVGLELCLAFSPAEEAGALIEVFSEDREAPARVHLPPPALSASGPPGRAARAQAGWAGYVEGVVAAMGAAAGAGASRGWYGSLASDLPAGAGLSSSAALELAVARACAVTWRRDWDPVAAARLAHRAENHWVGAATGLLDQLACAASTAGHALRIDFRDLTMLPVAVPDSVVVAIVDTGTRRELVTSAYGQRRAECVRAAAGLGVASLRDLGDHLPADAADRLDPVELRRARHLVTENTRVRDVVAALARSDLARAGAVLLDGHRSLRDDFEVCGPELDAAVAACRTAPGCHGARMTGGGFAGCVLALVDAQSADAFAGAVLGDYRAATGRDGVVHLCRPVGGTSLIPVQEHLPRTTNDSMKESGQE</sequence>
<dbReference type="PROSITE" id="PS00106">
    <property type="entry name" value="GALACTOKINASE"/>
    <property type="match status" value="1"/>
</dbReference>
<dbReference type="PANTHER" id="PTHR10457">
    <property type="entry name" value="MEVALONATE KINASE/GALACTOKINASE"/>
    <property type="match status" value="1"/>
</dbReference>
<evidence type="ECO:0000256" key="6">
    <source>
        <dbReference type="ARBA" id="ARBA00022840"/>
    </source>
</evidence>
<evidence type="ECO:0000256" key="1">
    <source>
        <dbReference type="ARBA" id="ARBA00006566"/>
    </source>
</evidence>
<dbReference type="Pfam" id="PF08544">
    <property type="entry name" value="GHMP_kinases_C"/>
    <property type="match status" value="1"/>
</dbReference>
<evidence type="ECO:0000259" key="13">
    <source>
        <dbReference type="Pfam" id="PF10509"/>
    </source>
</evidence>
<dbReference type="InterPro" id="IPR019741">
    <property type="entry name" value="Galactokinase_CS"/>
</dbReference>
<dbReference type="InterPro" id="IPR006204">
    <property type="entry name" value="GHMP_kinase_N_dom"/>
</dbReference>
<evidence type="ECO:0000259" key="12">
    <source>
        <dbReference type="Pfam" id="PF08544"/>
    </source>
</evidence>
<dbReference type="InterPro" id="IPR020568">
    <property type="entry name" value="Ribosomal_Su5_D2-typ_SF"/>
</dbReference>
<feature type="domain" description="GHMP kinase N-terminal" evidence="11">
    <location>
        <begin position="110"/>
        <end position="196"/>
    </location>
</feature>
<keyword evidence="2" id="KW-0808">Transferase</keyword>
<dbReference type="InterPro" id="IPR036554">
    <property type="entry name" value="GHMP_kinase_C_sf"/>
</dbReference>
<dbReference type="HOGENOM" id="CLU_017814_2_1_11"/>
<organism evidence="14 15">
    <name type="scientific">Pseudofrankia inefficax (strain DSM 45817 / CECT 9037 / DDB 130130 / EuI1c)</name>
    <name type="common">Frankia inefficax</name>
    <dbReference type="NCBI Taxonomy" id="298654"/>
    <lineage>
        <taxon>Bacteria</taxon>
        <taxon>Bacillati</taxon>
        <taxon>Actinomycetota</taxon>
        <taxon>Actinomycetes</taxon>
        <taxon>Frankiales</taxon>
        <taxon>Frankiaceae</taxon>
        <taxon>Pseudofrankia</taxon>
    </lineage>
</organism>
<dbReference type="GO" id="GO:0005524">
    <property type="term" value="F:ATP binding"/>
    <property type="evidence" value="ECO:0007669"/>
    <property type="project" value="UniProtKB-UniRule"/>
</dbReference>
<dbReference type="Pfam" id="PF00288">
    <property type="entry name" value="GHMP_kinases_N"/>
    <property type="match status" value="1"/>
</dbReference>
<dbReference type="InterPro" id="IPR013750">
    <property type="entry name" value="GHMP_kinase_C_dom"/>
</dbReference>
<dbReference type="PRINTS" id="PR00473">
    <property type="entry name" value="GALCTOKINASE"/>
</dbReference>
<dbReference type="KEGG" id="fri:FraEuI1c_3448"/>
<dbReference type="PROSITE" id="PS00627">
    <property type="entry name" value="GHMP_KINASES_ATP"/>
    <property type="match status" value="1"/>
</dbReference>
<dbReference type="InterPro" id="IPR014721">
    <property type="entry name" value="Ribsml_uS5_D2-typ_fold_subgr"/>
</dbReference>
<dbReference type="FunCoup" id="E3IY02">
    <property type="interactions" value="236"/>
</dbReference>
<accession>E3IY02</accession>